<name>A0A1M5MEQ9_9BRAD</name>
<dbReference type="RefSeq" id="WP_079567433.1">
    <property type="nucleotide sequence ID" value="NZ_LT670818.1"/>
</dbReference>
<protein>
    <recommendedName>
        <fullName evidence="2">histidine kinase</fullName>
        <ecNumber evidence="2">2.7.13.3</ecNumber>
    </recommendedName>
</protein>
<dbReference type="GO" id="GO:0005524">
    <property type="term" value="F:ATP binding"/>
    <property type="evidence" value="ECO:0007669"/>
    <property type="project" value="UniProtKB-KW"/>
</dbReference>
<keyword evidence="3" id="KW-0597">Phosphoprotein</keyword>
<dbReference type="OrthoDB" id="8223919at2"/>
<evidence type="ECO:0000256" key="6">
    <source>
        <dbReference type="ARBA" id="ARBA00022777"/>
    </source>
</evidence>
<keyword evidence="6 10" id="KW-0418">Kinase</keyword>
<dbReference type="SUPFAM" id="SSF55874">
    <property type="entry name" value="ATPase domain of HSP90 chaperone/DNA topoisomerase II/histidine kinase"/>
    <property type="match status" value="1"/>
</dbReference>
<evidence type="ECO:0000256" key="3">
    <source>
        <dbReference type="ARBA" id="ARBA00022553"/>
    </source>
</evidence>
<evidence type="ECO:0000256" key="5">
    <source>
        <dbReference type="ARBA" id="ARBA00022741"/>
    </source>
</evidence>
<dbReference type="InterPro" id="IPR003594">
    <property type="entry name" value="HATPase_dom"/>
</dbReference>
<feature type="domain" description="Histidine kinase/HSP90-like ATPase" evidence="9">
    <location>
        <begin position="111"/>
        <end position="180"/>
    </location>
</feature>
<reference evidence="10 11" key="1">
    <citation type="submission" date="2016-11" db="EMBL/GenBank/DDBJ databases">
        <authorList>
            <person name="Jaros S."/>
            <person name="Januszkiewicz K."/>
            <person name="Wedrychowicz H."/>
        </authorList>
    </citation>
    <scope>NUCLEOTIDE SEQUENCE [LARGE SCALE GENOMIC DNA]</scope>
    <source>
        <strain evidence="10 11">GAS242</strain>
    </source>
</reference>
<proteinExistence type="predicted"/>
<dbReference type="CDD" id="cd16936">
    <property type="entry name" value="HATPase_RsbW-like"/>
    <property type="match status" value="1"/>
</dbReference>
<evidence type="ECO:0000313" key="11">
    <source>
        <dbReference type="Proteomes" id="UP000190675"/>
    </source>
</evidence>
<dbReference type="PANTHER" id="PTHR41523:SF7">
    <property type="entry name" value="HISTIDINE KINASE"/>
    <property type="match status" value="1"/>
</dbReference>
<organism evidence="10 11">
    <name type="scientific">Bradyrhizobium erythrophlei</name>
    <dbReference type="NCBI Taxonomy" id="1437360"/>
    <lineage>
        <taxon>Bacteria</taxon>
        <taxon>Pseudomonadati</taxon>
        <taxon>Pseudomonadota</taxon>
        <taxon>Alphaproteobacteria</taxon>
        <taxon>Hyphomicrobiales</taxon>
        <taxon>Nitrobacteraceae</taxon>
        <taxon>Bradyrhizobium</taxon>
    </lineage>
</organism>
<dbReference type="Pfam" id="PF13581">
    <property type="entry name" value="HATPase_c_2"/>
    <property type="match status" value="1"/>
</dbReference>
<dbReference type="PANTHER" id="PTHR41523">
    <property type="entry name" value="TWO-COMPONENT SYSTEM SENSOR PROTEIN"/>
    <property type="match status" value="1"/>
</dbReference>
<dbReference type="EC" id="2.7.13.3" evidence="2"/>
<accession>A0A1M5MEQ9</accession>
<evidence type="ECO:0000259" key="9">
    <source>
        <dbReference type="Pfam" id="PF13581"/>
    </source>
</evidence>
<evidence type="ECO:0000256" key="1">
    <source>
        <dbReference type="ARBA" id="ARBA00000085"/>
    </source>
</evidence>
<evidence type="ECO:0000256" key="4">
    <source>
        <dbReference type="ARBA" id="ARBA00022679"/>
    </source>
</evidence>
<dbReference type="Gene3D" id="3.30.565.10">
    <property type="entry name" value="Histidine kinase-like ATPase, C-terminal domain"/>
    <property type="match status" value="1"/>
</dbReference>
<dbReference type="InterPro" id="IPR036890">
    <property type="entry name" value="HATPase_C_sf"/>
</dbReference>
<dbReference type="GO" id="GO:0004673">
    <property type="term" value="F:protein histidine kinase activity"/>
    <property type="evidence" value="ECO:0007669"/>
    <property type="project" value="UniProtKB-EC"/>
</dbReference>
<dbReference type="InterPro" id="IPR011495">
    <property type="entry name" value="Sig_transdc_His_kin_sub2_dim/P"/>
</dbReference>
<keyword evidence="7" id="KW-0067">ATP-binding</keyword>
<comment type="catalytic activity">
    <reaction evidence="1">
        <text>ATP + protein L-histidine = ADP + protein N-phospho-L-histidine.</text>
        <dbReference type="EC" id="2.7.13.3"/>
    </reaction>
</comment>
<evidence type="ECO:0000313" key="10">
    <source>
        <dbReference type="EMBL" id="SHG75848.1"/>
    </source>
</evidence>
<feature type="domain" description="Signal transduction histidine kinase subgroup 2 dimerisation and phosphoacceptor" evidence="8">
    <location>
        <begin position="19"/>
        <end position="87"/>
    </location>
</feature>
<evidence type="ECO:0000259" key="8">
    <source>
        <dbReference type="Pfam" id="PF07568"/>
    </source>
</evidence>
<keyword evidence="5" id="KW-0547">Nucleotide-binding</keyword>
<dbReference type="EMBL" id="LT670818">
    <property type="protein sequence ID" value="SHG75848.1"/>
    <property type="molecule type" value="Genomic_DNA"/>
</dbReference>
<evidence type="ECO:0000256" key="7">
    <source>
        <dbReference type="ARBA" id="ARBA00022840"/>
    </source>
</evidence>
<evidence type="ECO:0000256" key="2">
    <source>
        <dbReference type="ARBA" id="ARBA00012438"/>
    </source>
</evidence>
<dbReference type="Proteomes" id="UP000190675">
    <property type="component" value="Chromosome I"/>
</dbReference>
<dbReference type="AlphaFoldDB" id="A0A1M5MEQ9"/>
<dbReference type="Pfam" id="PF07568">
    <property type="entry name" value="HisKA_2"/>
    <property type="match status" value="1"/>
</dbReference>
<sequence length="252" mass="27999">MPVSLPHPPALEGRTLLDELNHRIKNELASVINLVSFKAIWTDNVEAKEELSNVVDLLHQHIEVHSILTMPDRDALVDAGEQLRKLGLAMSRCKLDRMNIHLLLSIDTLPLESERCWRLALAVYELVTNAVRHACFDGHDGEIKIKLMRAGSWVNCRVTDNGSGLGRIKPGRGLRIVGELAKSLGGRMGHTFGTAWTSFALDFPLTQREQHANRAVVARRSRSSRRLKATPMLPSEPVAGELANPIIAQPRL</sequence>
<gene>
    <name evidence="10" type="ORF">SAMN05444169_3992</name>
</gene>
<keyword evidence="4" id="KW-0808">Transferase</keyword>